<dbReference type="SUPFAM" id="SSF158791">
    <property type="entry name" value="MgtE N-terminal domain-like"/>
    <property type="match status" value="1"/>
</dbReference>
<keyword evidence="5 9" id="KW-0460">Magnesium</keyword>
<dbReference type="InterPro" id="IPR038076">
    <property type="entry name" value="MgtE_N_sf"/>
</dbReference>
<dbReference type="InterPro" id="IPR000644">
    <property type="entry name" value="CBS_dom"/>
</dbReference>
<feature type="domain" description="CBS" evidence="10">
    <location>
        <begin position="212"/>
        <end position="268"/>
    </location>
</feature>
<dbReference type="GO" id="GO:0015095">
    <property type="term" value="F:magnesium ion transmembrane transporter activity"/>
    <property type="evidence" value="ECO:0007669"/>
    <property type="project" value="UniProtKB-UniRule"/>
</dbReference>
<dbReference type="SMART" id="SM00924">
    <property type="entry name" value="MgtE_N"/>
    <property type="match status" value="1"/>
</dbReference>
<keyword evidence="4 9" id="KW-0812">Transmembrane</keyword>
<keyword evidence="12" id="KW-1185">Reference proteome</keyword>
<evidence type="ECO:0000259" key="10">
    <source>
        <dbReference type="PROSITE" id="PS51371"/>
    </source>
</evidence>
<feature type="domain" description="CBS" evidence="10">
    <location>
        <begin position="148"/>
        <end position="211"/>
    </location>
</feature>
<dbReference type="SUPFAM" id="SSF161093">
    <property type="entry name" value="MgtE membrane domain-like"/>
    <property type="match status" value="1"/>
</dbReference>
<dbReference type="InterPro" id="IPR036739">
    <property type="entry name" value="SLC41_membr_dom_sf"/>
</dbReference>
<evidence type="ECO:0000256" key="9">
    <source>
        <dbReference type="RuleBase" id="RU362011"/>
    </source>
</evidence>
<evidence type="ECO:0000256" key="1">
    <source>
        <dbReference type="ARBA" id="ARBA00004141"/>
    </source>
</evidence>
<sequence length="471" mass="52396">MENQDENTCKAPDQPNYEGEILSLIRSNSSPTVLKEKLEDYHENDIADALPKLQPNERKKIYRMLSPELLAEILEYAEDSEAALYLSEMDIQRASSVVSEMDSDDAISVLRSTPKERRADIIDLMDSESKRDIALMSSYDKDEIGSRMETNYIVIRENLTVKEAMSELVRQAGENDNISTIFTIDKDSEFYGAIDLKDLITARQDKSLDDLIVTSFPYVYGHEEIDDCIDRLKDYSEDSIPVLDNDNKILGVITSQNLTQLVDEELGEDYAKLGGLSAEEDLQEPIKLSIKKRFPWLILLLFLGMIVSSVVSMYESVVAKLTIIMAFQSMILDMSGNVGTQSLAVTIRVLMDRCITGKMKLKLVRKEMTTGLANGFLTGCVAVVGVCIYIMVSHHMPFVSSIAISICIGLSLLLAMMISSLVGTVIPMFFDKIGVDPAVASGPLITTVTDLVGVVTYYSLAWVMLVNFLGM</sequence>
<dbReference type="InterPro" id="IPR046342">
    <property type="entry name" value="CBS_dom_sf"/>
</dbReference>
<evidence type="ECO:0000256" key="2">
    <source>
        <dbReference type="ARBA" id="ARBA00009749"/>
    </source>
</evidence>
<evidence type="ECO:0000313" key="12">
    <source>
        <dbReference type="Proteomes" id="UP000460257"/>
    </source>
</evidence>
<dbReference type="Proteomes" id="UP000460257">
    <property type="component" value="Unassembled WGS sequence"/>
</dbReference>
<keyword evidence="6 9" id="KW-1133">Transmembrane helix</keyword>
<organism evidence="11 12">
    <name type="scientific">Candidatus Weimeria bifida</name>
    <dbReference type="NCBI Taxonomy" id="2599074"/>
    <lineage>
        <taxon>Bacteria</taxon>
        <taxon>Bacillati</taxon>
        <taxon>Bacillota</taxon>
        <taxon>Clostridia</taxon>
        <taxon>Lachnospirales</taxon>
        <taxon>Lachnospiraceae</taxon>
        <taxon>Candidatus Weimeria</taxon>
    </lineage>
</organism>
<dbReference type="PROSITE" id="PS51371">
    <property type="entry name" value="CBS"/>
    <property type="match status" value="2"/>
</dbReference>
<evidence type="ECO:0000256" key="8">
    <source>
        <dbReference type="PROSITE-ProRule" id="PRU00703"/>
    </source>
</evidence>
<name>A0A6N7IYR0_9FIRM</name>
<dbReference type="PANTHER" id="PTHR43773">
    <property type="entry name" value="MAGNESIUM TRANSPORTER MGTE"/>
    <property type="match status" value="1"/>
</dbReference>
<feature type="transmembrane region" description="Helical" evidence="9">
    <location>
        <begin position="372"/>
        <end position="392"/>
    </location>
</feature>
<dbReference type="InterPro" id="IPR006667">
    <property type="entry name" value="SLC41_membr_dom"/>
</dbReference>
<evidence type="ECO:0000313" key="11">
    <source>
        <dbReference type="EMBL" id="MQN01080.1"/>
    </source>
</evidence>
<comment type="caution">
    <text evidence="9">Lacks conserved residue(s) required for the propagation of feature annotation.</text>
</comment>
<keyword evidence="3 9" id="KW-0813">Transport</keyword>
<dbReference type="Pfam" id="PF01769">
    <property type="entry name" value="MgtE"/>
    <property type="match status" value="1"/>
</dbReference>
<dbReference type="InterPro" id="IPR006668">
    <property type="entry name" value="Mg_transptr_MgtE_intracell_dom"/>
</dbReference>
<evidence type="ECO:0000256" key="5">
    <source>
        <dbReference type="ARBA" id="ARBA00022842"/>
    </source>
</evidence>
<feature type="transmembrane region" description="Helical" evidence="9">
    <location>
        <begin position="451"/>
        <end position="470"/>
    </location>
</feature>
<evidence type="ECO:0000256" key="4">
    <source>
        <dbReference type="ARBA" id="ARBA00022692"/>
    </source>
</evidence>
<dbReference type="Gene3D" id="1.10.357.20">
    <property type="entry name" value="SLC41 divalent cation transporters, integral membrane domain"/>
    <property type="match status" value="1"/>
</dbReference>
<dbReference type="GO" id="GO:0005886">
    <property type="term" value="C:plasma membrane"/>
    <property type="evidence" value="ECO:0007669"/>
    <property type="project" value="UniProtKB-SubCell"/>
</dbReference>
<comment type="similarity">
    <text evidence="2 9">Belongs to the SLC41A transporter family.</text>
</comment>
<keyword evidence="9" id="KW-1003">Cell membrane</keyword>
<gene>
    <name evidence="11" type="primary">mgtE</name>
    <name evidence="11" type="ORF">FRC54_03750</name>
</gene>
<keyword evidence="9" id="KW-0479">Metal-binding</keyword>
<dbReference type="SUPFAM" id="SSF54631">
    <property type="entry name" value="CBS-domain pair"/>
    <property type="match status" value="1"/>
</dbReference>
<dbReference type="Pfam" id="PF03448">
    <property type="entry name" value="MgtE_N"/>
    <property type="match status" value="1"/>
</dbReference>
<feature type="transmembrane region" description="Helical" evidence="9">
    <location>
        <begin position="398"/>
        <end position="430"/>
    </location>
</feature>
<dbReference type="PANTHER" id="PTHR43773:SF1">
    <property type="entry name" value="MAGNESIUM TRANSPORTER MGTE"/>
    <property type="match status" value="1"/>
</dbReference>
<comment type="subcellular location">
    <subcellularLocation>
        <location evidence="9">Cell membrane</location>
        <topology evidence="9">Multi-pass membrane protein</topology>
    </subcellularLocation>
    <subcellularLocation>
        <location evidence="1">Membrane</location>
        <topology evidence="1">Multi-pass membrane protein</topology>
    </subcellularLocation>
</comment>
<dbReference type="Gene3D" id="1.25.60.10">
    <property type="entry name" value="MgtE N-terminal domain-like"/>
    <property type="match status" value="1"/>
</dbReference>
<accession>A0A6N7IYR0</accession>
<dbReference type="CDD" id="cd04606">
    <property type="entry name" value="CBS_pair_Mg_transporter"/>
    <property type="match status" value="1"/>
</dbReference>
<comment type="caution">
    <text evidence="11">The sequence shown here is derived from an EMBL/GenBank/DDBJ whole genome shotgun (WGS) entry which is preliminary data.</text>
</comment>
<dbReference type="SMART" id="SM00116">
    <property type="entry name" value="CBS"/>
    <property type="match status" value="2"/>
</dbReference>
<dbReference type="InterPro" id="IPR006669">
    <property type="entry name" value="MgtE_transporter"/>
</dbReference>
<protein>
    <recommendedName>
        <fullName evidence="9">Magnesium transporter MgtE</fullName>
    </recommendedName>
</protein>
<comment type="function">
    <text evidence="9">Acts as a magnesium transporter.</text>
</comment>
<dbReference type="Gene3D" id="3.10.580.10">
    <property type="entry name" value="CBS-domain"/>
    <property type="match status" value="1"/>
</dbReference>
<dbReference type="AlphaFoldDB" id="A0A6N7IYR0"/>
<reference evidence="11" key="1">
    <citation type="journal article" date="2020" name="Appl. Environ. Microbiol.">
        <title>Medium-Chain Fatty Acid Synthesis by 'Candidatus Weimeria bifida' gen. nov., sp. nov., and 'Candidatus Pseudoramibacter fermentans' sp. nov.</title>
        <authorList>
            <person name="Scarborough M.J."/>
            <person name="Myers K.S."/>
            <person name="Donohue T.J."/>
            <person name="Noguera D.R."/>
        </authorList>
    </citation>
    <scope>NUCLEOTIDE SEQUENCE</scope>
    <source>
        <strain evidence="11">LCO1.1</strain>
    </source>
</reference>
<evidence type="ECO:0000256" key="6">
    <source>
        <dbReference type="ARBA" id="ARBA00022989"/>
    </source>
</evidence>
<evidence type="ECO:0000256" key="3">
    <source>
        <dbReference type="ARBA" id="ARBA00022448"/>
    </source>
</evidence>
<keyword evidence="8" id="KW-0129">CBS domain</keyword>
<comment type="subunit">
    <text evidence="9">Homodimer.</text>
</comment>
<dbReference type="GO" id="GO:0046872">
    <property type="term" value="F:metal ion binding"/>
    <property type="evidence" value="ECO:0007669"/>
    <property type="project" value="UniProtKB-KW"/>
</dbReference>
<proteinExistence type="inferred from homology"/>
<dbReference type="Pfam" id="PF00571">
    <property type="entry name" value="CBS"/>
    <property type="match status" value="2"/>
</dbReference>
<dbReference type="NCBIfam" id="TIGR00400">
    <property type="entry name" value="mgtE"/>
    <property type="match status" value="1"/>
</dbReference>
<feature type="transmembrane region" description="Helical" evidence="9">
    <location>
        <begin position="294"/>
        <end position="314"/>
    </location>
</feature>
<keyword evidence="7 9" id="KW-0472">Membrane</keyword>
<dbReference type="EMBL" id="VOGC01000002">
    <property type="protein sequence ID" value="MQN01080.1"/>
    <property type="molecule type" value="Genomic_DNA"/>
</dbReference>
<evidence type="ECO:0000256" key="7">
    <source>
        <dbReference type="ARBA" id="ARBA00023136"/>
    </source>
</evidence>